<dbReference type="PROSITE" id="PS50280">
    <property type="entry name" value="SET"/>
    <property type="match status" value="1"/>
</dbReference>
<dbReference type="Pfam" id="PF00856">
    <property type="entry name" value="SET"/>
    <property type="match status" value="1"/>
</dbReference>
<dbReference type="InterPro" id="IPR046341">
    <property type="entry name" value="SET_dom_sf"/>
</dbReference>
<feature type="signal peptide" evidence="1">
    <location>
        <begin position="1"/>
        <end position="21"/>
    </location>
</feature>
<gene>
    <name evidence="3" type="ORF">QBC47DRAFT_353319</name>
</gene>
<organism evidence="3 4">
    <name type="scientific">Echria macrotheca</name>
    <dbReference type="NCBI Taxonomy" id="438768"/>
    <lineage>
        <taxon>Eukaryota</taxon>
        <taxon>Fungi</taxon>
        <taxon>Dikarya</taxon>
        <taxon>Ascomycota</taxon>
        <taxon>Pezizomycotina</taxon>
        <taxon>Sordariomycetes</taxon>
        <taxon>Sordariomycetidae</taxon>
        <taxon>Sordariales</taxon>
        <taxon>Schizotheciaceae</taxon>
        <taxon>Echria</taxon>
    </lineage>
</organism>
<accession>A0AAJ0B2A8</accession>
<dbReference type="Proteomes" id="UP001239445">
    <property type="component" value="Unassembled WGS sequence"/>
</dbReference>
<keyword evidence="4" id="KW-1185">Reference proteome</keyword>
<dbReference type="PANTHER" id="PTHR47332">
    <property type="entry name" value="SET DOMAIN-CONTAINING PROTEIN 5"/>
    <property type="match status" value="1"/>
</dbReference>
<sequence>MQRLGSVSLLFAYLFVTETWAKEDQCLQRPPILDSQQSCPLAAPEKKWEFKDEKWDWKSKKPAAWDGPYDCINEYCTFVNPTLDGGMVLISAERNIDVIDRFSKKKLFKHDAPPYYATQIPGKGIGLVANRTIEKGEIIMNTLPSLLVQFSPHLDLDGETRLELYKRAAKRLPPHKYEFFMRQYGPDEYTKIDRNSFRVFLTGDRNKFSGHLADYLEVAQLNHDCRPNIHYRIDNITHISHAVRPIQPGEELTISYIDGHHPHAKRQQLLSNWGFKCDCPHCNMPRAEIAASDARLGRIAAIEEDIKKMLSGEREIDVQLGDELVGLYRDEKFEIYIGQAYARAALLHSLVGDVEGTEVLAGMAADALAVEFGEEHEDTRGMRLLAGDREGHWSWDGVRRFEEMMREDGRDEDREDLKR</sequence>
<reference evidence="3" key="1">
    <citation type="submission" date="2023-06" db="EMBL/GenBank/DDBJ databases">
        <title>Genome-scale phylogeny and comparative genomics of the fungal order Sordariales.</title>
        <authorList>
            <consortium name="Lawrence Berkeley National Laboratory"/>
            <person name="Hensen N."/>
            <person name="Bonometti L."/>
            <person name="Westerberg I."/>
            <person name="Brannstrom I.O."/>
            <person name="Guillou S."/>
            <person name="Cros-Aarteil S."/>
            <person name="Calhoun S."/>
            <person name="Haridas S."/>
            <person name="Kuo A."/>
            <person name="Mondo S."/>
            <person name="Pangilinan J."/>
            <person name="Riley R."/>
            <person name="Labutti K."/>
            <person name="Andreopoulos B."/>
            <person name="Lipzen A."/>
            <person name="Chen C."/>
            <person name="Yanf M."/>
            <person name="Daum C."/>
            <person name="Ng V."/>
            <person name="Clum A."/>
            <person name="Steindorff A."/>
            <person name="Ohm R."/>
            <person name="Martin F."/>
            <person name="Silar P."/>
            <person name="Natvig D."/>
            <person name="Lalanne C."/>
            <person name="Gautier V."/>
            <person name="Ament-Velasquez S.L."/>
            <person name="Kruys A."/>
            <person name="Hutchinson M.I."/>
            <person name="Powell A.J."/>
            <person name="Barry K."/>
            <person name="Miller A.N."/>
            <person name="Grigoriev I.V."/>
            <person name="Debuchy R."/>
            <person name="Gladieux P."/>
            <person name="Thoren M.H."/>
            <person name="Johannesson H."/>
        </authorList>
    </citation>
    <scope>NUCLEOTIDE SEQUENCE</scope>
    <source>
        <strain evidence="3">PSN4</strain>
    </source>
</reference>
<dbReference type="CDD" id="cd20071">
    <property type="entry name" value="SET_SMYD"/>
    <property type="match status" value="1"/>
</dbReference>
<proteinExistence type="predicted"/>
<evidence type="ECO:0000313" key="3">
    <source>
        <dbReference type="EMBL" id="KAK1750369.1"/>
    </source>
</evidence>
<dbReference type="AlphaFoldDB" id="A0AAJ0B2A8"/>
<dbReference type="EMBL" id="MU839847">
    <property type="protein sequence ID" value="KAK1750369.1"/>
    <property type="molecule type" value="Genomic_DNA"/>
</dbReference>
<dbReference type="SUPFAM" id="SSF82199">
    <property type="entry name" value="SET domain"/>
    <property type="match status" value="1"/>
</dbReference>
<evidence type="ECO:0000313" key="4">
    <source>
        <dbReference type="Proteomes" id="UP001239445"/>
    </source>
</evidence>
<comment type="caution">
    <text evidence="3">The sequence shown here is derived from an EMBL/GenBank/DDBJ whole genome shotgun (WGS) entry which is preliminary data.</text>
</comment>
<feature type="chain" id="PRO_5042459840" description="SET domain-containing protein" evidence="1">
    <location>
        <begin position="22"/>
        <end position="419"/>
    </location>
</feature>
<dbReference type="SMART" id="SM00317">
    <property type="entry name" value="SET"/>
    <property type="match status" value="1"/>
</dbReference>
<evidence type="ECO:0000259" key="2">
    <source>
        <dbReference type="PROSITE" id="PS50280"/>
    </source>
</evidence>
<name>A0AAJ0B2A8_9PEZI</name>
<feature type="domain" description="SET" evidence="2">
    <location>
        <begin position="113"/>
        <end position="257"/>
    </location>
</feature>
<dbReference type="PANTHER" id="PTHR47332:SF6">
    <property type="entry name" value="SET DOMAIN-CONTAINING PROTEIN"/>
    <property type="match status" value="1"/>
</dbReference>
<dbReference type="Gene3D" id="2.170.270.10">
    <property type="entry name" value="SET domain"/>
    <property type="match status" value="1"/>
</dbReference>
<protein>
    <recommendedName>
        <fullName evidence="2">SET domain-containing protein</fullName>
    </recommendedName>
</protein>
<dbReference type="InterPro" id="IPR053185">
    <property type="entry name" value="SET_domain_protein"/>
</dbReference>
<keyword evidence="1" id="KW-0732">Signal</keyword>
<evidence type="ECO:0000256" key="1">
    <source>
        <dbReference type="SAM" id="SignalP"/>
    </source>
</evidence>
<dbReference type="InterPro" id="IPR001214">
    <property type="entry name" value="SET_dom"/>
</dbReference>